<dbReference type="NCBIfam" id="TIGR01613">
    <property type="entry name" value="primase_Cterm"/>
    <property type="match status" value="1"/>
</dbReference>
<dbReference type="GO" id="GO:0005524">
    <property type="term" value="F:ATP binding"/>
    <property type="evidence" value="ECO:0007669"/>
    <property type="project" value="UniProtKB-KW"/>
</dbReference>
<dbReference type="Pfam" id="PF23162">
    <property type="entry name" value="AEP_C962R"/>
    <property type="match status" value="1"/>
</dbReference>
<dbReference type="PANTHER" id="PTHR35372">
    <property type="entry name" value="ATP BINDING PROTEIN-RELATED"/>
    <property type="match status" value="1"/>
</dbReference>
<dbReference type="Gene3D" id="3.40.50.300">
    <property type="entry name" value="P-loop containing nucleotide triphosphate hydrolases"/>
    <property type="match status" value="1"/>
</dbReference>
<dbReference type="GO" id="GO:0016817">
    <property type="term" value="F:hydrolase activity, acting on acid anhydrides"/>
    <property type="evidence" value="ECO:0007669"/>
    <property type="project" value="InterPro"/>
</dbReference>
<evidence type="ECO:0000256" key="1">
    <source>
        <dbReference type="ARBA" id="ARBA00022741"/>
    </source>
</evidence>
<keyword evidence="3" id="KW-0067">ATP-binding</keyword>
<dbReference type="Pfam" id="PF08706">
    <property type="entry name" value="D5_N"/>
    <property type="match status" value="1"/>
</dbReference>
<keyword evidence="2" id="KW-0378">Hydrolase</keyword>
<dbReference type="PROSITE" id="PS51206">
    <property type="entry name" value="SF3_HELICASE_1"/>
    <property type="match status" value="1"/>
</dbReference>
<evidence type="ECO:0000256" key="2">
    <source>
        <dbReference type="ARBA" id="ARBA00022801"/>
    </source>
</evidence>
<accession>A0A6C0KFA1</accession>
<feature type="domain" description="SF3 helicase" evidence="4">
    <location>
        <begin position="604"/>
        <end position="766"/>
    </location>
</feature>
<dbReference type="InterPro" id="IPR014819">
    <property type="entry name" value="PriCT_2"/>
</dbReference>
<dbReference type="Pfam" id="PF08707">
    <property type="entry name" value="PriCT_2"/>
    <property type="match status" value="1"/>
</dbReference>
<dbReference type="SMART" id="SM00885">
    <property type="entry name" value="D5_N"/>
    <property type="match status" value="1"/>
</dbReference>
<dbReference type="InterPro" id="IPR051620">
    <property type="entry name" value="ORF904-like_C"/>
</dbReference>
<sequence length="912" mass="106097">MLFFFKIDPKIVILIIKLKYIEMDSVLDILENTKVHGDYHTHVSMVQPLGKFQISRNNMENFWENYCSDIIENEEKAIYGIAEKLQTYIPVLVDVDIKLPYSEDKDTTKLYTDHQIDSIVRDYQETLKNIITDCQPTHLICFVLEKPAYKIESGDNEFIKNGFHLHFPYTFLSKNDHEAHLVPRVKKLIDKSNVFKNLDVGKSGDLIDACYTRNPWLLYGSRKGERMDPYVLTRILDQDREEIGIKQALADYKIFDADEIEIPINGRFDFFLPRILSVIPWCRPVCEIKPNLPSMIKISVGPEKVKRDYVVKNMTETMEKAKKFITIMSDHRAESYSDWMQIGWALYNISNGSEDGMMMWLEFSTRCGEKFDEAHCMATWSKMEHRNMTIGTLAHFAKEDNRIEYEKIVRSYSDEYINQSLTGSHHDLAKACFERYGNEFVCASIVQNLWYQYDAHKWKRIEEGVFLRQKLSEEFVTTFSDKGKEIFGRMSGCPDGDKDMYAAQQKQVQKMVNNLKQSPFKSNVMKECKEVFYNENFLKQLDKNPWLIAFRNGVYDLKANMFRPGIPEDYLSLQMPIEYSEYQESDKLVQEVYTFFEKIFPDREVRDYFMDVASEVFVGGNRKKHVYFWSGEGDNGKSVTELFFEKMLGEYAVKLPTSLIVGKRTQSSAACPELVRAGNGVRWAILQEPDKKDIINIGILKELSGNDSFFARGLFQAGGEIEPMFKLTVICNDPPSIPYSDKATWNRIRVIPFESTFSSDAPADYDEQLRTKVFPKDPFFAEKIPSLIKPFAWVLLNHRKKGVKLVDPAKVTLATDGYRKKNDTYRQFVDERIITATNARINLAELYTSFKEWFKESVPGQQLPTKSEVKEYYTKLWGEPERGGVWKGRRSMTYEDQVEKGDILLLTEEDLS</sequence>
<evidence type="ECO:0000259" key="4">
    <source>
        <dbReference type="PROSITE" id="PS51206"/>
    </source>
</evidence>
<proteinExistence type="predicted"/>
<reference evidence="5" key="1">
    <citation type="journal article" date="2020" name="Nature">
        <title>Giant virus diversity and host interactions through global metagenomics.</title>
        <authorList>
            <person name="Schulz F."/>
            <person name="Roux S."/>
            <person name="Paez-Espino D."/>
            <person name="Jungbluth S."/>
            <person name="Walsh D.A."/>
            <person name="Denef V.J."/>
            <person name="McMahon K.D."/>
            <person name="Konstantinidis K.T."/>
            <person name="Eloe-Fadrosh E.A."/>
            <person name="Kyrpides N.C."/>
            <person name="Woyke T."/>
        </authorList>
    </citation>
    <scope>NUCLEOTIDE SEQUENCE</scope>
    <source>
        <strain evidence="5">GVMAG-S-3300010158-109</strain>
    </source>
</reference>
<protein>
    <recommendedName>
        <fullName evidence="4">SF3 helicase domain-containing protein</fullName>
    </recommendedName>
</protein>
<evidence type="ECO:0000256" key="3">
    <source>
        <dbReference type="ARBA" id="ARBA00022840"/>
    </source>
</evidence>
<dbReference type="EMBL" id="MN740869">
    <property type="protein sequence ID" value="QHU15881.1"/>
    <property type="molecule type" value="Genomic_DNA"/>
</dbReference>
<dbReference type="InterPro" id="IPR006500">
    <property type="entry name" value="Helicase_put_C_phage/plasmid"/>
</dbReference>
<dbReference type="InterPro" id="IPR027417">
    <property type="entry name" value="P-loop_NTPase"/>
</dbReference>
<keyword evidence="1" id="KW-0547">Nucleotide-binding</keyword>
<dbReference type="InterPro" id="IPR014015">
    <property type="entry name" value="Helicase_SF3_DNA-vir"/>
</dbReference>
<evidence type="ECO:0000313" key="5">
    <source>
        <dbReference type="EMBL" id="QHU15881.1"/>
    </source>
</evidence>
<organism evidence="5">
    <name type="scientific">viral metagenome</name>
    <dbReference type="NCBI Taxonomy" id="1070528"/>
    <lineage>
        <taxon>unclassified sequences</taxon>
        <taxon>metagenomes</taxon>
        <taxon>organismal metagenomes</taxon>
    </lineage>
</organism>
<name>A0A6C0KFA1_9ZZZZ</name>
<dbReference type="InterPro" id="IPR056443">
    <property type="entry name" value="AEP_C962R"/>
</dbReference>
<dbReference type="InterPro" id="IPR014818">
    <property type="entry name" value="Phage/plasmid_primase_P4_C"/>
</dbReference>
<dbReference type="AlphaFoldDB" id="A0A6C0KFA1"/>
<dbReference type="PANTHER" id="PTHR35372:SF2">
    <property type="entry name" value="SF3 HELICASE DOMAIN-CONTAINING PROTEIN"/>
    <property type="match status" value="1"/>
</dbReference>